<keyword evidence="3" id="KW-0804">Transcription</keyword>
<proteinExistence type="predicted"/>
<sequence length="314" mass="34980">MDGSGTSLHDGAPGTTGEPAGPPEKRKHCRTNSRRGLTDPADRSYPPVSAVCRALGILRAVNRQGIATINSLFGETGIPRPTIVRMLETLIYEGYVVRDNMCGGYRVTKRVADLSAGYSGINRVIEVARPLAIRLTQEIKWPIGLGVLDGDAIEIQYWTGTISPWAHTNTVLGIRPDLLTTAMGRAWLAYCDTAELEHYLARFRADPDRAFDEVEEEVFRALLRRVRRRGYASRDPRVEPKRMTTFGVPLMEDGRVEAVMSVSFYTSAIPHSELKRKILGPLIETRASIENALNFMSNQPALDENSRRSYEVSF</sequence>
<dbReference type="InterPro" id="IPR036388">
    <property type="entry name" value="WH-like_DNA-bd_sf"/>
</dbReference>
<dbReference type="EMBL" id="JARGYC010000013">
    <property type="protein sequence ID" value="MDF0600467.1"/>
    <property type="molecule type" value="Genomic_DNA"/>
</dbReference>
<dbReference type="InterPro" id="IPR014757">
    <property type="entry name" value="Tscrpt_reg_IclR_C"/>
</dbReference>
<feature type="domain" description="IclR-ED" evidence="6">
    <location>
        <begin position="110"/>
        <end position="295"/>
    </location>
</feature>
<accession>A0AAE3NTV3</accession>
<dbReference type="SUPFAM" id="SSF55781">
    <property type="entry name" value="GAF domain-like"/>
    <property type="match status" value="1"/>
</dbReference>
<keyword evidence="2" id="KW-0238">DNA-binding</keyword>
<keyword evidence="8" id="KW-1185">Reference proteome</keyword>
<dbReference type="AlphaFoldDB" id="A0AAE3NTV3"/>
<dbReference type="InterPro" id="IPR036390">
    <property type="entry name" value="WH_DNA-bd_sf"/>
</dbReference>
<dbReference type="Pfam" id="PF01614">
    <property type="entry name" value="IclR_C"/>
    <property type="match status" value="1"/>
</dbReference>
<dbReference type="SUPFAM" id="SSF46785">
    <property type="entry name" value="Winged helix' DNA-binding domain"/>
    <property type="match status" value="1"/>
</dbReference>
<dbReference type="Proteomes" id="UP001220964">
    <property type="component" value="Unassembled WGS sequence"/>
</dbReference>
<protein>
    <submittedName>
        <fullName evidence="7">IclR family transcriptional regulator C-terminal domain-containing protein</fullName>
    </submittedName>
</protein>
<dbReference type="PANTHER" id="PTHR30136">
    <property type="entry name" value="HELIX-TURN-HELIX TRANSCRIPTIONAL REGULATOR, ICLR FAMILY"/>
    <property type="match status" value="1"/>
</dbReference>
<dbReference type="PROSITE" id="PS51077">
    <property type="entry name" value="HTH_ICLR"/>
    <property type="match status" value="1"/>
</dbReference>
<dbReference type="InterPro" id="IPR029016">
    <property type="entry name" value="GAF-like_dom_sf"/>
</dbReference>
<dbReference type="Pfam" id="PF09339">
    <property type="entry name" value="HTH_IclR"/>
    <property type="match status" value="1"/>
</dbReference>
<dbReference type="InterPro" id="IPR005471">
    <property type="entry name" value="Tscrpt_reg_IclR_N"/>
</dbReference>
<evidence type="ECO:0000256" key="4">
    <source>
        <dbReference type="SAM" id="MobiDB-lite"/>
    </source>
</evidence>
<evidence type="ECO:0000256" key="1">
    <source>
        <dbReference type="ARBA" id="ARBA00023015"/>
    </source>
</evidence>
<reference evidence="7" key="1">
    <citation type="submission" date="2023-03" db="EMBL/GenBank/DDBJ databases">
        <title>Multiphase analysis and comparison of six strains from genera Psychromarinibacter, Lutimaribacter, and Maritimibacter, including a novel species: Psychromarinibacter sediminicola sp. nov.</title>
        <authorList>
            <person name="Wang Y.-H."/>
            <person name="Ye M.-Q."/>
            <person name="Du Z.-J."/>
        </authorList>
    </citation>
    <scope>NUCLEOTIDE SEQUENCE</scope>
    <source>
        <strain evidence="7">C21-152</strain>
    </source>
</reference>
<gene>
    <name evidence="7" type="ORF">P1J78_06975</name>
</gene>
<dbReference type="RefSeq" id="WP_275566610.1">
    <property type="nucleotide sequence ID" value="NZ_JARGYC010000013.1"/>
</dbReference>
<comment type="caution">
    <text evidence="7">The sequence shown here is derived from an EMBL/GenBank/DDBJ whole genome shotgun (WGS) entry which is preliminary data.</text>
</comment>
<dbReference type="Gene3D" id="1.10.10.10">
    <property type="entry name" value="Winged helix-like DNA-binding domain superfamily/Winged helix DNA-binding domain"/>
    <property type="match status" value="1"/>
</dbReference>
<dbReference type="GO" id="GO:0045892">
    <property type="term" value="P:negative regulation of DNA-templated transcription"/>
    <property type="evidence" value="ECO:0007669"/>
    <property type="project" value="TreeGrafter"/>
</dbReference>
<dbReference type="GO" id="GO:0003677">
    <property type="term" value="F:DNA binding"/>
    <property type="evidence" value="ECO:0007669"/>
    <property type="project" value="UniProtKB-KW"/>
</dbReference>
<dbReference type="SMART" id="SM00346">
    <property type="entry name" value="HTH_ICLR"/>
    <property type="match status" value="1"/>
</dbReference>
<evidence type="ECO:0000313" key="7">
    <source>
        <dbReference type="EMBL" id="MDF0600467.1"/>
    </source>
</evidence>
<dbReference type="GO" id="GO:0003700">
    <property type="term" value="F:DNA-binding transcription factor activity"/>
    <property type="evidence" value="ECO:0007669"/>
    <property type="project" value="TreeGrafter"/>
</dbReference>
<dbReference type="PROSITE" id="PS51078">
    <property type="entry name" value="ICLR_ED"/>
    <property type="match status" value="1"/>
</dbReference>
<dbReference type="Gene3D" id="3.30.450.40">
    <property type="match status" value="1"/>
</dbReference>
<evidence type="ECO:0000256" key="3">
    <source>
        <dbReference type="ARBA" id="ARBA00023163"/>
    </source>
</evidence>
<evidence type="ECO:0000256" key="2">
    <source>
        <dbReference type="ARBA" id="ARBA00023125"/>
    </source>
</evidence>
<keyword evidence="1" id="KW-0805">Transcription regulation</keyword>
<name>A0AAE3NTV3_9RHOB</name>
<evidence type="ECO:0000313" key="8">
    <source>
        <dbReference type="Proteomes" id="UP001220964"/>
    </source>
</evidence>
<feature type="domain" description="HTH iclR-type" evidence="5">
    <location>
        <begin position="48"/>
        <end position="109"/>
    </location>
</feature>
<evidence type="ECO:0000259" key="6">
    <source>
        <dbReference type="PROSITE" id="PS51078"/>
    </source>
</evidence>
<dbReference type="PANTHER" id="PTHR30136:SF23">
    <property type="entry name" value="DNA-BINDING TRANSCRIPTIONAL ACTIVATOR MHPR"/>
    <property type="match status" value="1"/>
</dbReference>
<feature type="region of interest" description="Disordered" evidence="4">
    <location>
        <begin position="1"/>
        <end position="42"/>
    </location>
</feature>
<evidence type="ECO:0000259" key="5">
    <source>
        <dbReference type="PROSITE" id="PS51077"/>
    </source>
</evidence>
<organism evidence="7 8">
    <name type="scientific">Psychromarinibacter sediminicola</name>
    <dbReference type="NCBI Taxonomy" id="3033385"/>
    <lineage>
        <taxon>Bacteria</taxon>
        <taxon>Pseudomonadati</taxon>
        <taxon>Pseudomonadota</taxon>
        <taxon>Alphaproteobacteria</taxon>
        <taxon>Rhodobacterales</taxon>
        <taxon>Paracoccaceae</taxon>
        <taxon>Psychromarinibacter</taxon>
    </lineage>
</organism>
<dbReference type="InterPro" id="IPR050707">
    <property type="entry name" value="HTH_MetabolicPath_Reg"/>
</dbReference>